<dbReference type="InterPro" id="IPR000683">
    <property type="entry name" value="Gfo/Idh/MocA-like_OxRdtase_N"/>
</dbReference>
<dbReference type="SUPFAM" id="SSF55347">
    <property type="entry name" value="Glyceraldehyde-3-phosphate dehydrogenase-like, C-terminal domain"/>
    <property type="match status" value="1"/>
</dbReference>
<dbReference type="Gene3D" id="3.40.50.720">
    <property type="entry name" value="NAD(P)-binding Rossmann-like Domain"/>
    <property type="match status" value="1"/>
</dbReference>
<dbReference type="Proteomes" id="UP000050424">
    <property type="component" value="Unassembled WGS sequence"/>
</dbReference>
<dbReference type="GO" id="GO:0016491">
    <property type="term" value="F:oxidoreductase activity"/>
    <property type="evidence" value="ECO:0007669"/>
    <property type="project" value="TreeGrafter"/>
</dbReference>
<organism evidence="2 3">
    <name type="scientific">Neonectria ditissima</name>
    <dbReference type="NCBI Taxonomy" id="78410"/>
    <lineage>
        <taxon>Eukaryota</taxon>
        <taxon>Fungi</taxon>
        <taxon>Dikarya</taxon>
        <taxon>Ascomycota</taxon>
        <taxon>Pezizomycotina</taxon>
        <taxon>Sordariomycetes</taxon>
        <taxon>Hypocreomycetidae</taxon>
        <taxon>Hypocreales</taxon>
        <taxon>Nectriaceae</taxon>
        <taxon>Neonectria</taxon>
    </lineage>
</organism>
<accession>A0A0P7BAB5</accession>
<gene>
    <name evidence="2" type="ORF">AK830_g9247</name>
</gene>
<dbReference type="InterPro" id="IPR036291">
    <property type="entry name" value="NAD(P)-bd_dom_sf"/>
</dbReference>
<feature type="domain" description="Gfo/Idh/MocA-like oxidoreductase N-terminal" evidence="1">
    <location>
        <begin position="8"/>
        <end position="131"/>
    </location>
</feature>
<evidence type="ECO:0000313" key="3">
    <source>
        <dbReference type="Proteomes" id="UP000050424"/>
    </source>
</evidence>
<comment type="caution">
    <text evidence="2">The sequence shown here is derived from an EMBL/GenBank/DDBJ whole genome shotgun (WGS) entry which is preliminary data.</text>
</comment>
<reference evidence="2 3" key="1">
    <citation type="submission" date="2015-09" db="EMBL/GenBank/DDBJ databases">
        <title>Draft genome of a European isolate of the apple canker pathogen Neonectria ditissima.</title>
        <authorList>
            <person name="Gomez-Cortecero A."/>
            <person name="Harrison R.J."/>
            <person name="Armitage A.D."/>
        </authorList>
    </citation>
    <scope>NUCLEOTIDE SEQUENCE [LARGE SCALE GENOMIC DNA]</scope>
    <source>
        <strain evidence="2 3">R09/05</strain>
    </source>
</reference>
<name>A0A0P7BAB5_9HYPO</name>
<sequence length="363" mass="40351">MSTTNPILRVGLIGCGEVSQVVHVPTLGFLSDLFRITYLCDVSEKALKHVKNKVVGGVPKITRDPKELCTSTEVDVVFVVSSTEYHADHAILALKSSKHVLIEKPAAFNLIDLQRIKDAELLSEGKVMVGYMRRYAAAFQTAVKEIGGLDKILYARVRDIIGPNSTFVFQSGTFSKRFTDFQQQDSDDLKARNAKSVGIGLAECGVDASDSNRLFWQYLAGLGSHDLSAMRDLLGMPLGVHGANVTMPFWNVLFKYPGFNVSYESGIDNVPRFDAHIEVYGTDKTVRIQYDTPYVKGLPITVHIAENVDGVYKESMLRTTYEDAYTQEMRELYDLVAAGRPVKTTVEDSVNDLKIFDMIMKAL</sequence>
<dbReference type="GO" id="GO:0006740">
    <property type="term" value="P:NADPH regeneration"/>
    <property type="evidence" value="ECO:0007669"/>
    <property type="project" value="TreeGrafter"/>
</dbReference>
<dbReference type="OrthoDB" id="64915at2759"/>
<evidence type="ECO:0000313" key="2">
    <source>
        <dbReference type="EMBL" id="KPM37346.1"/>
    </source>
</evidence>
<dbReference type="PANTHER" id="PTHR42840">
    <property type="entry name" value="NAD(P)-BINDING ROSSMANN-FOLD SUPERFAMILY PROTEIN-RELATED"/>
    <property type="match status" value="1"/>
</dbReference>
<dbReference type="GO" id="GO:0005737">
    <property type="term" value="C:cytoplasm"/>
    <property type="evidence" value="ECO:0007669"/>
    <property type="project" value="TreeGrafter"/>
</dbReference>
<dbReference type="SUPFAM" id="SSF51735">
    <property type="entry name" value="NAD(P)-binding Rossmann-fold domains"/>
    <property type="match status" value="1"/>
</dbReference>
<dbReference type="Pfam" id="PF01408">
    <property type="entry name" value="GFO_IDH_MocA"/>
    <property type="match status" value="1"/>
</dbReference>
<proteinExistence type="predicted"/>
<keyword evidence="3" id="KW-1185">Reference proteome</keyword>
<evidence type="ECO:0000259" key="1">
    <source>
        <dbReference type="Pfam" id="PF01408"/>
    </source>
</evidence>
<dbReference type="EMBL" id="LKCW01000169">
    <property type="protein sequence ID" value="KPM37346.1"/>
    <property type="molecule type" value="Genomic_DNA"/>
</dbReference>
<dbReference type="STRING" id="78410.A0A0P7BAB5"/>
<dbReference type="Gene3D" id="3.30.360.10">
    <property type="entry name" value="Dihydrodipicolinate Reductase, domain 2"/>
    <property type="match status" value="1"/>
</dbReference>
<dbReference type="GO" id="GO:0000166">
    <property type="term" value="F:nucleotide binding"/>
    <property type="evidence" value="ECO:0007669"/>
    <property type="project" value="InterPro"/>
</dbReference>
<protein>
    <recommendedName>
        <fullName evidence="1">Gfo/Idh/MocA-like oxidoreductase N-terminal domain-containing protein</fullName>
    </recommendedName>
</protein>
<dbReference type="PANTHER" id="PTHR42840:SF7">
    <property type="entry name" value="BINDING ROSSMANN FOLD OXIDOREDUCTASE, PUTATIVE (AFU_ORTHOLOGUE AFUA_4G10190)-RELATED"/>
    <property type="match status" value="1"/>
</dbReference>
<dbReference type="AlphaFoldDB" id="A0A0P7BAB5"/>